<protein>
    <submittedName>
        <fullName evidence="6">Gfo/Idh/MocA family oxidoreductase</fullName>
    </submittedName>
</protein>
<dbReference type="EMBL" id="JAOTJC010000008">
    <property type="protein sequence ID" value="MCU7555101.1"/>
    <property type="molecule type" value="Genomic_DNA"/>
</dbReference>
<dbReference type="SUPFAM" id="SSF51735">
    <property type="entry name" value="NAD(P)-binding Rossmann-fold domains"/>
    <property type="match status" value="1"/>
</dbReference>
<dbReference type="Proteomes" id="UP001209257">
    <property type="component" value="Unassembled WGS sequence"/>
</dbReference>
<keyword evidence="1 3" id="KW-0732">Signal</keyword>
<dbReference type="InterPro" id="IPR036291">
    <property type="entry name" value="NAD(P)-bd_dom_sf"/>
</dbReference>
<dbReference type="Gene3D" id="3.30.360.10">
    <property type="entry name" value="Dihydrodipicolinate Reductase, domain 2"/>
    <property type="match status" value="1"/>
</dbReference>
<keyword evidence="2" id="KW-0560">Oxidoreductase</keyword>
<comment type="caution">
    <text evidence="6">The sequence shown here is derived from an EMBL/GenBank/DDBJ whole genome shotgun (WGS) entry which is preliminary data.</text>
</comment>
<dbReference type="PANTHER" id="PTHR43818">
    <property type="entry name" value="BCDNA.GH03377"/>
    <property type="match status" value="1"/>
</dbReference>
<name>A0ABT2VS95_9ALTE</name>
<evidence type="ECO:0000313" key="6">
    <source>
        <dbReference type="EMBL" id="MCU7555101.1"/>
    </source>
</evidence>
<feature type="domain" description="Gfo/Idh/MocA-like oxidoreductase N-terminal" evidence="4">
    <location>
        <begin position="28"/>
        <end position="145"/>
    </location>
</feature>
<feature type="signal peptide" evidence="3">
    <location>
        <begin position="1"/>
        <end position="23"/>
    </location>
</feature>
<gene>
    <name evidence="6" type="ORF">OCL06_10880</name>
</gene>
<dbReference type="InterPro" id="IPR055170">
    <property type="entry name" value="GFO_IDH_MocA-like_dom"/>
</dbReference>
<dbReference type="RefSeq" id="WP_262994431.1">
    <property type="nucleotide sequence ID" value="NZ_JAOTJC010000008.1"/>
</dbReference>
<dbReference type="SUPFAM" id="SSF55347">
    <property type="entry name" value="Glyceraldehyde-3-phosphate dehydrogenase-like, C-terminal domain"/>
    <property type="match status" value="1"/>
</dbReference>
<feature type="chain" id="PRO_5045209099" evidence="3">
    <location>
        <begin position="24"/>
        <end position="368"/>
    </location>
</feature>
<dbReference type="InterPro" id="IPR050463">
    <property type="entry name" value="Gfo/Idh/MocA_oxidrdct_glycsds"/>
</dbReference>
<proteinExistence type="predicted"/>
<evidence type="ECO:0000259" key="5">
    <source>
        <dbReference type="Pfam" id="PF22725"/>
    </source>
</evidence>
<keyword evidence="7" id="KW-1185">Reference proteome</keyword>
<dbReference type="Pfam" id="PF22725">
    <property type="entry name" value="GFO_IDH_MocA_C3"/>
    <property type="match status" value="1"/>
</dbReference>
<dbReference type="Gene3D" id="3.40.50.720">
    <property type="entry name" value="NAD(P)-binding Rossmann-like Domain"/>
    <property type="match status" value="1"/>
</dbReference>
<accession>A0ABT2VS95</accession>
<organism evidence="6 7">
    <name type="scientific">Alteromonas salexigens</name>
    <dbReference type="NCBI Taxonomy" id="2982530"/>
    <lineage>
        <taxon>Bacteria</taxon>
        <taxon>Pseudomonadati</taxon>
        <taxon>Pseudomonadota</taxon>
        <taxon>Gammaproteobacteria</taxon>
        <taxon>Alteromonadales</taxon>
        <taxon>Alteromonadaceae</taxon>
        <taxon>Alteromonas/Salinimonas group</taxon>
        <taxon>Alteromonas</taxon>
    </lineage>
</organism>
<evidence type="ECO:0000313" key="7">
    <source>
        <dbReference type="Proteomes" id="UP001209257"/>
    </source>
</evidence>
<dbReference type="InterPro" id="IPR000683">
    <property type="entry name" value="Gfo/Idh/MocA-like_OxRdtase_N"/>
</dbReference>
<dbReference type="PANTHER" id="PTHR43818:SF11">
    <property type="entry name" value="BCDNA.GH03377"/>
    <property type="match status" value="1"/>
</dbReference>
<evidence type="ECO:0000256" key="3">
    <source>
        <dbReference type="SAM" id="SignalP"/>
    </source>
</evidence>
<evidence type="ECO:0000256" key="1">
    <source>
        <dbReference type="ARBA" id="ARBA00022729"/>
    </source>
</evidence>
<dbReference type="Pfam" id="PF01408">
    <property type="entry name" value="GFO_IDH_MocA"/>
    <property type="match status" value="1"/>
</dbReference>
<reference evidence="7" key="1">
    <citation type="submission" date="2023-07" db="EMBL/GenBank/DDBJ databases">
        <title>Study on multiphase classification of strain Alteromonas salexigens isolated from the Yellow Sea.</title>
        <authorList>
            <person name="Sun L."/>
        </authorList>
    </citation>
    <scope>NUCLEOTIDE SEQUENCE [LARGE SCALE GENOMIC DNA]</scope>
    <source>
        <strain evidence="7">ASW11-19</strain>
    </source>
</reference>
<evidence type="ECO:0000256" key="2">
    <source>
        <dbReference type="ARBA" id="ARBA00023002"/>
    </source>
</evidence>
<feature type="domain" description="GFO/IDH/MocA-like oxidoreductase" evidence="5">
    <location>
        <begin position="159"/>
        <end position="284"/>
    </location>
</feature>
<sequence>MRVSFGKVIGTVLMALSVAPVHAAEKLKIGVVGLTHTHVHWIFDSEKQGEFEIVAIVEENKDLAQRYARQHNYSMDKVYDSMDAMFAAEDIEAITAFGTIYEHLEVVQKAAPKGVHVMVEKPLAINMEHALQMQELAEQHNIHLLTNYETTWYPSNHSAYEAVKSGEIGDIRKVIVRDGHKGPAKLGINSEFLDWLVDPEQNGGGAIVDFGCYGANLMTWLMEGKKPGSVTAFTQQLQRENNPKVDDEAIIILGYDNANAIVQGSWNWPIGRKDMEIYGETGAVYADNRYDYRLRHAEGYDDFTETKQTLPERKAPYHDPFHYFKAVINGDISVAPHDLSALQNNMIVVEILDAARKSAKTGKTVQLK</sequence>
<evidence type="ECO:0000259" key="4">
    <source>
        <dbReference type="Pfam" id="PF01408"/>
    </source>
</evidence>